<evidence type="ECO:0000313" key="4">
    <source>
        <dbReference type="Proteomes" id="UP000054350"/>
    </source>
</evidence>
<keyword evidence="4" id="KW-1185">Reference proteome</keyword>
<evidence type="ECO:0000313" key="3">
    <source>
        <dbReference type="EMBL" id="KNE73397.1"/>
    </source>
</evidence>
<gene>
    <name evidence="3" type="ORF">AMAG_17580</name>
</gene>
<dbReference type="InterPro" id="IPR028020">
    <property type="entry name" value="ASX_DEUBAD_dom"/>
</dbReference>
<feature type="region of interest" description="Disordered" evidence="1">
    <location>
        <begin position="409"/>
        <end position="497"/>
    </location>
</feature>
<dbReference type="OrthoDB" id="2289918at2759"/>
<evidence type="ECO:0000259" key="2">
    <source>
        <dbReference type="Pfam" id="PF13919"/>
    </source>
</evidence>
<dbReference type="Pfam" id="PF13919">
    <property type="entry name" value="ASXH"/>
    <property type="match status" value="1"/>
</dbReference>
<proteinExistence type="predicted"/>
<dbReference type="EMBL" id="GG745403">
    <property type="protein sequence ID" value="KNE73397.1"/>
    <property type="molecule type" value="Genomic_DNA"/>
</dbReference>
<protein>
    <recommendedName>
        <fullName evidence="2">ASX DEUBAD domain-containing protein</fullName>
    </recommendedName>
</protein>
<feature type="domain" description="ASX DEUBAD" evidence="2">
    <location>
        <begin position="67"/>
        <end position="142"/>
    </location>
</feature>
<name>A0A0L0TF66_ALLM3</name>
<reference evidence="3 4" key="1">
    <citation type="submission" date="2009-11" db="EMBL/GenBank/DDBJ databases">
        <title>Annotation of Allomyces macrogynus ATCC 38327.</title>
        <authorList>
            <consortium name="The Broad Institute Genome Sequencing Platform"/>
            <person name="Russ C."/>
            <person name="Cuomo C."/>
            <person name="Burger G."/>
            <person name="Gray M.W."/>
            <person name="Holland P.W.H."/>
            <person name="King N."/>
            <person name="Lang F.B.F."/>
            <person name="Roger A.J."/>
            <person name="Ruiz-Trillo I."/>
            <person name="Young S.K."/>
            <person name="Zeng Q."/>
            <person name="Gargeya S."/>
            <person name="Fitzgerald M."/>
            <person name="Haas B."/>
            <person name="Abouelleil A."/>
            <person name="Alvarado L."/>
            <person name="Arachchi H.M."/>
            <person name="Berlin A."/>
            <person name="Chapman S.B."/>
            <person name="Gearin G."/>
            <person name="Goldberg J."/>
            <person name="Griggs A."/>
            <person name="Gujja S."/>
            <person name="Hansen M."/>
            <person name="Heiman D."/>
            <person name="Howarth C."/>
            <person name="Larimer J."/>
            <person name="Lui A."/>
            <person name="MacDonald P.J.P."/>
            <person name="McCowen C."/>
            <person name="Montmayeur A."/>
            <person name="Murphy C."/>
            <person name="Neiman D."/>
            <person name="Pearson M."/>
            <person name="Priest M."/>
            <person name="Roberts A."/>
            <person name="Saif S."/>
            <person name="Shea T."/>
            <person name="Sisk P."/>
            <person name="Stolte C."/>
            <person name="Sykes S."/>
            <person name="Wortman J."/>
            <person name="Nusbaum C."/>
            <person name="Birren B."/>
        </authorList>
    </citation>
    <scope>NUCLEOTIDE SEQUENCE [LARGE SCALE GENOMIC DNA]</scope>
    <source>
        <strain evidence="3 4">ATCC 38327</strain>
    </source>
</reference>
<accession>A0A0L0TF66</accession>
<dbReference type="Proteomes" id="UP000054350">
    <property type="component" value="Unassembled WGS sequence"/>
</dbReference>
<feature type="region of interest" description="Disordered" evidence="1">
    <location>
        <begin position="1"/>
        <end position="31"/>
    </location>
</feature>
<reference evidence="4" key="2">
    <citation type="submission" date="2009-11" db="EMBL/GenBank/DDBJ databases">
        <title>The Genome Sequence of Allomyces macrogynus strain ATCC 38327.</title>
        <authorList>
            <consortium name="The Broad Institute Genome Sequencing Platform"/>
            <person name="Russ C."/>
            <person name="Cuomo C."/>
            <person name="Shea T."/>
            <person name="Young S.K."/>
            <person name="Zeng Q."/>
            <person name="Koehrsen M."/>
            <person name="Haas B."/>
            <person name="Borodovsky M."/>
            <person name="Guigo R."/>
            <person name="Alvarado L."/>
            <person name="Berlin A."/>
            <person name="Borenstein D."/>
            <person name="Chen Z."/>
            <person name="Engels R."/>
            <person name="Freedman E."/>
            <person name="Gellesch M."/>
            <person name="Goldberg J."/>
            <person name="Griggs A."/>
            <person name="Gujja S."/>
            <person name="Heiman D."/>
            <person name="Hepburn T."/>
            <person name="Howarth C."/>
            <person name="Jen D."/>
            <person name="Larson L."/>
            <person name="Lewis B."/>
            <person name="Mehta T."/>
            <person name="Park D."/>
            <person name="Pearson M."/>
            <person name="Roberts A."/>
            <person name="Saif S."/>
            <person name="Shenoy N."/>
            <person name="Sisk P."/>
            <person name="Stolte C."/>
            <person name="Sykes S."/>
            <person name="Walk T."/>
            <person name="White J."/>
            <person name="Yandava C."/>
            <person name="Burger G."/>
            <person name="Gray M.W."/>
            <person name="Holland P.W.H."/>
            <person name="King N."/>
            <person name="Lang F.B.F."/>
            <person name="Roger A.J."/>
            <person name="Ruiz-Trillo I."/>
            <person name="Lander E."/>
            <person name="Nusbaum C."/>
        </authorList>
    </citation>
    <scope>NUCLEOTIDE SEQUENCE [LARGE SCALE GENOMIC DNA]</scope>
    <source>
        <strain evidence="4">ATCC 38327</strain>
    </source>
</reference>
<sequence length="707" mass="77760">MSSSSTASSLTNPAPKAAADGPTKPSSPLSSVENLTKMETAERAAVALAARFDDTKKGVNTAACRFAYEQGSALTGVTDIRGLFKEAWTLLPPAARKEVLALLPQFDVQVDSETGERINVDLSLFSAVPFLHSVDVYQDYLINDLAKLILADSRVPAHRDNDDEHAVPPLIPYGPVAPDLGKPYIHDLCMVRALNGDIDQTFEEHNDGWLARVYGEDEGDHADDWKDKNFEAYWGEIQQRKSPGRSDKAGDTALVTLDDLIAAGDIVVGDLLIYEKVFVKPEELKVIFKVHITDATPKKTLRGDVLEHRVNGELIFPVFDDDADDAKKPRTSKTTPTAISFLGVNALETLAFQRSLGGKKGTKPNGNAWRSIKRVRDQDEVKLFQLRVQYAQTHADEIERRAEAKAASVAKRGGAAKGKGKENDALASASASTATEEPAAKQPARAARMTKAKAAKATEPKSDSEPETEAPTPARKPTRRGPRTMVDDEGDHADDWKDKNFEAYWGEIQQRKSPGRSDKAGDTALVTLDDLIAAGDIVVGDLLIYEKVFVKPEELKVIFKVHITDATPKKTLRGDVLEHRVNGELIFPVFDDDADDAKKPRTSKTTPTAISFLGVNALETLAFQRSLGGKKGTKPNGNAWRSIKRVRDQDEVKLFQLRVQYAQTHADEIERRAEAKAASVAKRGRARIGLRLRRTTRWRRRCGSTVF</sequence>
<evidence type="ECO:0000256" key="1">
    <source>
        <dbReference type="SAM" id="MobiDB-lite"/>
    </source>
</evidence>
<feature type="compositionally biased region" description="Low complexity" evidence="1">
    <location>
        <begin position="425"/>
        <end position="437"/>
    </location>
</feature>
<organism evidence="3 4">
    <name type="scientific">Allomyces macrogynus (strain ATCC 38327)</name>
    <name type="common">Allomyces javanicus var. macrogynus</name>
    <dbReference type="NCBI Taxonomy" id="578462"/>
    <lineage>
        <taxon>Eukaryota</taxon>
        <taxon>Fungi</taxon>
        <taxon>Fungi incertae sedis</taxon>
        <taxon>Blastocladiomycota</taxon>
        <taxon>Blastocladiomycetes</taxon>
        <taxon>Blastocladiales</taxon>
        <taxon>Blastocladiaceae</taxon>
        <taxon>Allomyces</taxon>
    </lineage>
</organism>
<dbReference type="VEuPathDB" id="FungiDB:AMAG_17580"/>
<dbReference type="AlphaFoldDB" id="A0A0L0TF66"/>